<organism evidence="1 2">
    <name type="scientific">Halomonas ventosae</name>
    <dbReference type="NCBI Taxonomy" id="229007"/>
    <lineage>
        <taxon>Bacteria</taxon>
        <taxon>Pseudomonadati</taxon>
        <taxon>Pseudomonadota</taxon>
        <taxon>Gammaproteobacteria</taxon>
        <taxon>Oceanospirillales</taxon>
        <taxon>Halomonadaceae</taxon>
        <taxon>Halomonas</taxon>
    </lineage>
</organism>
<proteinExistence type="predicted"/>
<accession>A0A2T0VRK4</accession>
<evidence type="ECO:0000313" key="1">
    <source>
        <dbReference type="EMBL" id="PRY73131.1"/>
    </source>
</evidence>
<gene>
    <name evidence="1" type="ORF">BCL64_102211</name>
</gene>
<sequence>MIVELIDGDDFRERLVALGIRIPEGACPESSARLARRCALERGVPGLAESVAELVGELEGKREILLPSVRRALETHLLPLVR</sequence>
<evidence type="ECO:0000313" key="2">
    <source>
        <dbReference type="Proteomes" id="UP000239896"/>
    </source>
</evidence>
<name>A0A2T0VRK4_9GAMM</name>
<reference evidence="1 2" key="1">
    <citation type="submission" date="2018-03" db="EMBL/GenBank/DDBJ databases">
        <title>Comparative analysis of microorganisms from saline springs in Andes Mountain Range, Colombia.</title>
        <authorList>
            <person name="Rubin E."/>
        </authorList>
    </citation>
    <scope>NUCLEOTIDE SEQUENCE [LARGE SCALE GENOMIC DNA]</scope>
    <source>
        <strain evidence="1 2">USBA 854</strain>
    </source>
</reference>
<keyword evidence="2" id="KW-1185">Reference proteome</keyword>
<dbReference type="AlphaFoldDB" id="A0A2T0VRK4"/>
<dbReference type="EMBL" id="PVTM01000002">
    <property type="protein sequence ID" value="PRY73131.1"/>
    <property type="molecule type" value="Genomic_DNA"/>
</dbReference>
<dbReference type="Proteomes" id="UP000239896">
    <property type="component" value="Unassembled WGS sequence"/>
</dbReference>
<protein>
    <submittedName>
        <fullName evidence="1">Uncharacterized protein</fullName>
    </submittedName>
</protein>
<comment type="caution">
    <text evidence="1">The sequence shown here is derived from an EMBL/GenBank/DDBJ whole genome shotgun (WGS) entry which is preliminary data.</text>
</comment>